<evidence type="ECO:0000256" key="1">
    <source>
        <dbReference type="PROSITE-ProRule" id="PRU00339"/>
    </source>
</evidence>
<sequence length="950" mass="103078">MYRKLFPATATNPPNPTTNTHSHSSGARADVNVAEFTAARCSKLEATLTALNQASATPDVHAAALQLMSTIADMLGAQHWAIYNVIESLPEETTKSRPPDSDEQTFVNNRRNSRRMSVAGRRRSPVTTRRVTASVQCSNWQALGREVSPDSIFGYSYLSSCPLPQPISGAGGVTFMTSPGHVIPNIAVTSPVLNVYQASASEYYNNSCHERYPDGVQCVLSAALIGENGLVSAVLELVNKSDPTASPFFDVEDEFILRSTLATWSLVLREAKAERDRDMRDQLLRRILADLQSMTRVEGLKDLITMAERSLANLLRQGETVVVAHAMSIPRYRQKKIRNLLLVPIMSEKSQITGVIVAMNKLPDETFFVKQDVDNMTSFAPLVAVLIYRAKVSHDTSNVMKALENKFALATDTLVSQDSVVLRVNGDLWITDCINGSICHPSIGAKPDSPLVSLIPSLQEVFYDDLRECIENNVPKFNTDYLVTFAAASPDSPPTSLYIDYSIFPSHLLQTAQGVRSARVSSESLDNSRGQIMSRGGSGYLSPTHGRSAHASAVSSRIGSREMLSPQANPSITLSAAAAMTSGLLSTRTSSASKYGSKPGSPPTNQHEVIIVMHASLDLRRLAKLRSRHFGGPNAPQSNAATLSRDPSMLMGAREQATVMLINLHSFSDAALMLSAAEVAGFLSRYYAAVTEVVAAAGGLVLSTSSDRVTCVFGLPAANADDAARAIRSAVQLSARLKQEMPIWLARVSNEARISFAIAISSGTVSGGACLFHNAETFAVVGEPVVIVPRLESNARQYGAGILLDKTTHDCAKRAYEMREIDLVWMPEYKARGSGSPSSPLGSGASLQVNGCAGQSDQDPPGIMPVYDIVGEVNQLMENDLRTAYICYELGLGEYRQRNFDAAITYFRKCKSLMPDDGPSAVMIERCRMAAEDPEMIPTTWDGIWKWDDE</sequence>
<proteinExistence type="predicted"/>
<dbReference type="InterPro" id="IPR019734">
    <property type="entry name" value="TPR_rpt"/>
</dbReference>
<dbReference type="Proteomes" id="UP000193411">
    <property type="component" value="Unassembled WGS sequence"/>
</dbReference>
<dbReference type="InterPro" id="IPR001054">
    <property type="entry name" value="A/G_cyclase"/>
</dbReference>
<dbReference type="CDD" id="cd07302">
    <property type="entry name" value="CHD"/>
    <property type="match status" value="1"/>
</dbReference>
<dbReference type="SUPFAM" id="SSF55781">
    <property type="entry name" value="GAF domain-like"/>
    <property type="match status" value="1"/>
</dbReference>
<dbReference type="InterPro" id="IPR029016">
    <property type="entry name" value="GAF-like_dom_sf"/>
</dbReference>
<dbReference type="Pfam" id="PF01590">
    <property type="entry name" value="GAF"/>
    <property type="match status" value="1"/>
</dbReference>
<dbReference type="Gene3D" id="3.30.450.40">
    <property type="match status" value="1"/>
</dbReference>
<name>A0A1Y2I136_9FUNG</name>
<feature type="repeat" description="TPR" evidence="1">
    <location>
        <begin position="884"/>
        <end position="917"/>
    </location>
</feature>
<comment type="caution">
    <text evidence="4">The sequence shown here is derived from an EMBL/GenBank/DDBJ whole genome shotgun (WGS) entry which is preliminary data.</text>
</comment>
<dbReference type="SUPFAM" id="SSF55073">
    <property type="entry name" value="Nucleotide cyclase"/>
    <property type="match status" value="1"/>
</dbReference>
<reference evidence="4 5" key="1">
    <citation type="submission" date="2016-07" db="EMBL/GenBank/DDBJ databases">
        <title>Pervasive Adenine N6-methylation of Active Genes in Fungi.</title>
        <authorList>
            <consortium name="DOE Joint Genome Institute"/>
            <person name="Mondo S.J."/>
            <person name="Dannebaum R.O."/>
            <person name="Kuo R.C."/>
            <person name="Labutti K."/>
            <person name="Haridas S."/>
            <person name="Kuo A."/>
            <person name="Salamov A."/>
            <person name="Ahrendt S.R."/>
            <person name="Lipzen A."/>
            <person name="Sullivan W."/>
            <person name="Andreopoulos W.B."/>
            <person name="Clum A."/>
            <person name="Lindquist E."/>
            <person name="Daum C."/>
            <person name="Ramamoorthy G.K."/>
            <person name="Gryganskyi A."/>
            <person name="Culley D."/>
            <person name="Magnuson J.K."/>
            <person name="James T.Y."/>
            <person name="O'Malley M.A."/>
            <person name="Stajich J.E."/>
            <person name="Spatafora J.W."/>
            <person name="Visel A."/>
            <person name="Grigoriev I.V."/>
        </authorList>
    </citation>
    <scope>NUCLEOTIDE SEQUENCE [LARGE SCALE GENOMIC DNA]</scope>
    <source>
        <strain evidence="4 5">PL171</strain>
    </source>
</reference>
<dbReference type="PROSITE" id="PS50125">
    <property type="entry name" value="GUANYLATE_CYCLASE_2"/>
    <property type="match status" value="1"/>
</dbReference>
<evidence type="ECO:0000313" key="5">
    <source>
        <dbReference type="Proteomes" id="UP000193411"/>
    </source>
</evidence>
<dbReference type="EMBL" id="MCFL01000004">
    <property type="protein sequence ID" value="ORZ39924.1"/>
    <property type="molecule type" value="Genomic_DNA"/>
</dbReference>
<dbReference type="AlphaFoldDB" id="A0A1Y2I136"/>
<dbReference type="PROSITE" id="PS50005">
    <property type="entry name" value="TPR"/>
    <property type="match status" value="1"/>
</dbReference>
<dbReference type="GO" id="GO:0009190">
    <property type="term" value="P:cyclic nucleotide biosynthetic process"/>
    <property type="evidence" value="ECO:0007669"/>
    <property type="project" value="InterPro"/>
</dbReference>
<evidence type="ECO:0000259" key="3">
    <source>
        <dbReference type="PROSITE" id="PS50125"/>
    </source>
</evidence>
<gene>
    <name evidence="4" type="ORF">BCR44DRAFT_1482509</name>
</gene>
<dbReference type="Gene3D" id="3.30.70.1230">
    <property type="entry name" value="Nucleotide cyclase"/>
    <property type="match status" value="1"/>
</dbReference>
<keyword evidence="1" id="KW-0802">TPR repeat</keyword>
<dbReference type="Pfam" id="PF00211">
    <property type="entry name" value="Guanylate_cyc"/>
    <property type="match status" value="1"/>
</dbReference>
<dbReference type="STRING" id="765915.A0A1Y2I136"/>
<protein>
    <recommendedName>
        <fullName evidence="3">Guanylate cyclase domain-containing protein</fullName>
    </recommendedName>
</protein>
<feature type="region of interest" description="Disordered" evidence="2">
    <location>
        <begin position="521"/>
        <end position="566"/>
    </location>
</feature>
<feature type="region of interest" description="Disordered" evidence="2">
    <location>
        <begin position="1"/>
        <end position="26"/>
    </location>
</feature>
<dbReference type="InterPro" id="IPR029787">
    <property type="entry name" value="Nucleotide_cyclase"/>
</dbReference>
<dbReference type="InterPro" id="IPR003018">
    <property type="entry name" value="GAF"/>
</dbReference>
<feature type="domain" description="Guanylate cyclase" evidence="3">
    <location>
        <begin position="658"/>
        <end position="792"/>
    </location>
</feature>
<dbReference type="OrthoDB" id="60033at2759"/>
<feature type="compositionally biased region" description="Polar residues" evidence="2">
    <location>
        <begin position="521"/>
        <end position="531"/>
    </location>
</feature>
<evidence type="ECO:0000256" key="2">
    <source>
        <dbReference type="SAM" id="MobiDB-lite"/>
    </source>
</evidence>
<keyword evidence="5" id="KW-1185">Reference proteome</keyword>
<accession>A0A1Y2I136</accession>
<organism evidence="4 5">
    <name type="scientific">Catenaria anguillulae PL171</name>
    <dbReference type="NCBI Taxonomy" id="765915"/>
    <lineage>
        <taxon>Eukaryota</taxon>
        <taxon>Fungi</taxon>
        <taxon>Fungi incertae sedis</taxon>
        <taxon>Blastocladiomycota</taxon>
        <taxon>Blastocladiomycetes</taxon>
        <taxon>Blastocladiales</taxon>
        <taxon>Catenariaceae</taxon>
        <taxon>Catenaria</taxon>
    </lineage>
</organism>
<feature type="compositionally biased region" description="Low complexity" evidence="2">
    <location>
        <begin position="7"/>
        <end position="20"/>
    </location>
</feature>
<evidence type="ECO:0000313" key="4">
    <source>
        <dbReference type="EMBL" id="ORZ39924.1"/>
    </source>
</evidence>
<dbReference type="GO" id="GO:0035556">
    <property type="term" value="P:intracellular signal transduction"/>
    <property type="evidence" value="ECO:0007669"/>
    <property type="project" value="InterPro"/>
</dbReference>